<dbReference type="EMBL" id="JBHUIP010000003">
    <property type="protein sequence ID" value="MFD2261904.1"/>
    <property type="molecule type" value="Genomic_DNA"/>
</dbReference>
<gene>
    <name evidence="6" type="ORF">ACFSM5_03330</name>
</gene>
<dbReference type="SUPFAM" id="SSF51735">
    <property type="entry name" value="NAD(P)-binding Rossmann-fold domains"/>
    <property type="match status" value="1"/>
</dbReference>
<organism evidence="6 7">
    <name type="scientific">Lacibacterium aquatile</name>
    <dbReference type="NCBI Taxonomy" id="1168082"/>
    <lineage>
        <taxon>Bacteria</taxon>
        <taxon>Pseudomonadati</taxon>
        <taxon>Pseudomonadota</taxon>
        <taxon>Alphaproteobacteria</taxon>
        <taxon>Rhodospirillales</taxon>
        <taxon>Rhodospirillaceae</taxon>
    </lineage>
</organism>
<feature type="domain" description="SDH C-terminal" evidence="5">
    <location>
        <begin position="244"/>
        <end position="274"/>
    </location>
</feature>
<dbReference type="CDD" id="cd01065">
    <property type="entry name" value="NAD_bind_Shikimate_DH"/>
    <property type="match status" value="1"/>
</dbReference>
<reference evidence="7" key="1">
    <citation type="journal article" date="2019" name="Int. J. Syst. Evol. Microbiol.">
        <title>The Global Catalogue of Microorganisms (GCM) 10K type strain sequencing project: providing services to taxonomists for standard genome sequencing and annotation.</title>
        <authorList>
            <consortium name="The Broad Institute Genomics Platform"/>
            <consortium name="The Broad Institute Genome Sequencing Center for Infectious Disease"/>
            <person name="Wu L."/>
            <person name="Ma J."/>
        </authorList>
    </citation>
    <scope>NUCLEOTIDE SEQUENCE [LARGE SCALE GENOMIC DNA]</scope>
    <source>
        <strain evidence="7">CGMCC 1.19062</strain>
    </source>
</reference>
<evidence type="ECO:0000256" key="3">
    <source>
        <dbReference type="ARBA" id="ARBA00023141"/>
    </source>
</evidence>
<name>A0ABW5DLV2_9PROT</name>
<dbReference type="RefSeq" id="WP_379874818.1">
    <property type="nucleotide sequence ID" value="NZ_JBHUIP010000003.1"/>
</dbReference>
<dbReference type="InterPro" id="IPR041121">
    <property type="entry name" value="SDH_C"/>
</dbReference>
<dbReference type="PANTHER" id="PTHR21089">
    <property type="entry name" value="SHIKIMATE DEHYDROGENASE"/>
    <property type="match status" value="1"/>
</dbReference>
<dbReference type="NCBIfam" id="NF009201">
    <property type="entry name" value="PRK12549.1"/>
    <property type="match status" value="1"/>
</dbReference>
<dbReference type="InterPro" id="IPR022893">
    <property type="entry name" value="Shikimate_DH_fam"/>
</dbReference>
<dbReference type="Gene3D" id="3.40.50.10860">
    <property type="entry name" value="Leucine Dehydrogenase, chain A, domain 1"/>
    <property type="match status" value="1"/>
</dbReference>
<keyword evidence="2" id="KW-0560">Oxidoreductase</keyword>
<dbReference type="PANTHER" id="PTHR21089:SF1">
    <property type="entry name" value="BIFUNCTIONAL 3-DEHYDROQUINATE DEHYDRATASE_SHIKIMATE DEHYDROGENASE, CHLOROPLASTIC"/>
    <property type="match status" value="1"/>
</dbReference>
<accession>A0ABW5DLV2</accession>
<comment type="caution">
    <text evidence="6">The sequence shown here is derived from an EMBL/GenBank/DDBJ whole genome shotgun (WGS) entry which is preliminary data.</text>
</comment>
<dbReference type="Proteomes" id="UP001597295">
    <property type="component" value="Unassembled WGS sequence"/>
</dbReference>
<evidence type="ECO:0000256" key="2">
    <source>
        <dbReference type="ARBA" id="ARBA00023002"/>
    </source>
</evidence>
<evidence type="ECO:0000313" key="7">
    <source>
        <dbReference type="Proteomes" id="UP001597295"/>
    </source>
</evidence>
<dbReference type="Pfam" id="PF18317">
    <property type="entry name" value="SDH_C"/>
    <property type="match status" value="1"/>
</dbReference>
<comment type="pathway">
    <text evidence="1">Metabolic intermediate biosynthesis; chorismate biosynthesis; chorismate from D-erythrose 4-phosphate and phosphoenolpyruvate: step 4/7.</text>
</comment>
<dbReference type="InterPro" id="IPR046346">
    <property type="entry name" value="Aminoacid_DH-like_N_sf"/>
</dbReference>
<proteinExistence type="predicted"/>
<dbReference type="InterPro" id="IPR013708">
    <property type="entry name" value="Shikimate_DH-bd_N"/>
</dbReference>
<sequence>MSVVRLGLIGGNIAASKSPMLHRTAGSMCGLTITYELLIPAERGQSFDQVFDSCRDEGFRGVNVTYPFKEQAVGRVTLDNPDVEAVGACNTVIFEAPTPRGFNTDNSGFVAAFRENFGIAKPGHVAMAGAGGVGKATASALGRLGARSLAIYDSDAARAQALADRVRSHFPSMMLILAGSVEEAMDGADGLVNCTPLGMEGVPGSAFPDGKLRQGVWAFDAVYTPVETLFVQAARRAGLHVMTGYELFLHQGIDAFRIFTGQDIDSGALRRALKTQQEAAL</sequence>
<evidence type="ECO:0000256" key="1">
    <source>
        <dbReference type="ARBA" id="ARBA00004871"/>
    </source>
</evidence>
<keyword evidence="3" id="KW-0028">Amino-acid biosynthesis</keyword>
<dbReference type="Gene3D" id="3.40.50.720">
    <property type="entry name" value="NAD(P)-binding Rossmann-like Domain"/>
    <property type="match status" value="1"/>
</dbReference>
<dbReference type="SUPFAM" id="SSF53223">
    <property type="entry name" value="Aminoacid dehydrogenase-like, N-terminal domain"/>
    <property type="match status" value="1"/>
</dbReference>
<evidence type="ECO:0000259" key="4">
    <source>
        <dbReference type="Pfam" id="PF08501"/>
    </source>
</evidence>
<dbReference type="Pfam" id="PF08501">
    <property type="entry name" value="Shikimate_dh_N"/>
    <property type="match status" value="1"/>
</dbReference>
<dbReference type="InterPro" id="IPR036291">
    <property type="entry name" value="NAD(P)-bd_dom_sf"/>
</dbReference>
<protein>
    <submittedName>
        <fullName evidence="6">Shikimate dehydrogenase family protein</fullName>
    </submittedName>
</protein>
<keyword evidence="7" id="KW-1185">Reference proteome</keyword>
<keyword evidence="3" id="KW-0057">Aromatic amino acid biosynthesis</keyword>
<evidence type="ECO:0000259" key="5">
    <source>
        <dbReference type="Pfam" id="PF18317"/>
    </source>
</evidence>
<feature type="domain" description="Shikimate dehydrogenase substrate binding N-terminal" evidence="4">
    <location>
        <begin position="8"/>
        <end position="92"/>
    </location>
</feature>
<evidence type="ECO:0000313" key="6">
    <source>
        <dbReference type="EMBL" id="MFD2261904.1"/>
    </source>
</evidence>